<keyword evidence="3" id="KW-1185">Reference proteome</keyword>
<dbReference type="AlphaFoldDB" id="A0A182SPE2"/>
<name>A0A182SPE2_9DIPT</name>
<accession>A0A182SPE2</accession>
<proteinExistence type="predicted"/>
<evidence type="ECO:0000256" key="1">
    <source>
        <dbReference type="SAM" id="MobiDB-lite"/>
    </source>
</evidence>
<dbReference type="VEuPathDB" id="VectorBase:AMAM010781"/>
<feature type="region of interest" description="Disordered" evidence="1">
    <location>
        <begin position="1"/>
        <end position="134"/>
    </location>
</feature>
<evidence type="ECO:0000313" key="3">
    <source>
        <dbReference type="Proteomes" id="UP000075901"/>
    </source>
</evidence>
<feature type="compositionally biased region" description="Acidic residues" evidence="1">
    <location>
        <begin position="122"/>
        <end position="134"/>
    </location>
</feature>
<dbReference type="Proteomes" id="UP000075901">
    <property type="component" value="Unassembled WGS sequence"/>
</dbReference>
<feature type="compositionally biased region" description="Acidic residues" evidence="1">
    <location>
        <begin position="92"/>
        <end position="108"/>
    </location>
</feature>
<protein>
    <submittedName>
        <fullName evidence="2">Uncharacterized protein</fullName>
    </submittedName>
</protein>
<organism evidence="2 3">
    <name type="scientific">Anopheles maculatus</name>
    <dbReference type="NCBI Taxonomy" id="74869"/>
    <lineage>
        <taxon>Eukaryota</taxon>
        <taxon>Metazoa</taxon>
        <taxon>Ecdysozoa</taxon>
        <taxon>Arthropoda</taxon>
        <taxon>Hexapoda</taxon>
        <taxon>Insecta</taxon>
        <taxon>Pterygota</taxon>
        <taxon>Neoptera</taxon>
        <taxon>Endopterygota</taxon>
        <taxon>Diptera</taxon>
        <taxon>Nematocera</taxon>
        <taxon>Culicoidea</taxon>
        <taxon>Culicidae</taxon>
        <taxon>Anophelinae</taxon>
        <taxon>Anopheles</taxon>
        <taxon>Anopheles maculatus group</taxon>
    </lineage>
</organism>
<feature type="compositionally biased region" description="Basic and acidic residues" evidence="1">
    <location>
        <begin position="1"/>
        <end position="14"/>
    </location>
</feature>
<dbReference type="EnsemblMetazoa" id="AMAM010781-RA">
    <property type="protein sequence ID" value="AMAM010781-PA"/>
    <property type="gene ID" value="AMAM010781"/>
</dbReference>
<reference evidence="2" key="2">
    <citation type="submission" date="2020-05" db="UniProtKB">
        <authorList>
            <consortium name="EnsemblMetazoa"/>
        </authorList>
    </citation>
    <scope>IDENTIFICATION</scope>
    <source>
        <strain evidence="2">maculatus3</strain>
    </source>
</reference>
<evidence type="ECO:0000313" key="2">
    <source>
        <dbReference type="EnsemblMetazoa" id="AMAM010781-PA"/>
    </source>
</evidence>
<reference evidence="3" key="1">
    <citation type="submission" date="2013-09" db="EMBL/GenBank/DDBJ databases">
        <title>The Genome Sequence of Anopheles maculatus species B.</title>
        <authorList>
            <consortium name="The Broad Institute Genomics Platform"/>
            <person name="Neafsey D.E."/>
            <person name="Besansky N."/>
            <person name="Howell P."/>
            <person name="Walton C."/>
            <person name="Young S.K."/>
            <person name="Zeng Q."/>
            <person name="Gargeya S."/>
            <person name="Fitzgerald M."/>
            <person name="Haas B."/>
            <person name="Abouelleil A."/>
            <person name="Allen A.W."/>
            <person name="Alvarado L."/>
            <person name="Arachchi H.M."/>
            <person name="Berlin A.M."/>
            <person name="Chapman S.B."/>
            <person name="Gainer-Dewar J."/>
            <person name="Goldberg J."/>
            <person name="Griggs A."/>
            <person name="Gujja S."/>
            <person name="Hansen M."/>
            <person name="Howarth C."/>
            <person name="Imamovic A."/>
            <person name="Ireland A."/>
            <person name="Larimer J."/>
            <person name="McCowan C."/>
            <person name="Murphy C."/>
            <person name="Pearson M."/>
            <person name="Poon T.W."/>
            <person name="Priest M."/>
            <person name="Roberts A."/>
            <person name="Saif S."/>
            <person name="Shea T."/>
            <person name="Sisk P."/>
            <person name="Sykes S."/>
            <person name="Wortman J."/>
            <person name="Nusbaum C."/>
            <person name="Birren B."/>
        </authorList>
    </citation>
    <scope>NUCLEOTIDE SEQUENCE [LARGE SCALE GENOMIC DNA]</scope>
    <source>
        <strain evidence="3">maculatus3</strain>
    </source>
</reference>
<sequence>MVDTNGEIKEEMKNIPDPLSPVRVKQDKMLPTTTSPDAAGRGSLKPTPNFGASSRRKHTAQATLPVVSAAGMDDEPVKDAEDGTTSKAAQDNIDDYDDEGDVEPEPEPEPEHKSLADMLNNGDDDDYYGYDDDY</sequence>